<evidence type="ECO:0000313" key="3">
    <source>
        <dbReference type="EMBL" id="VDP68984.1"/>
    </source>
</evidence>
<dbReference type="EMBL" id="UZAN01040252">
    <property type="protein sequence ID" value="VDP68984.1"/>
    <property type="molecule type" value="Genomic_DNA"/>
</dbReference>
<dbReference type="GO" id="GO:0007165">
    <property type="term" value="P:signal transduction"/>
    <property type="evidence" value="ECO:0007669"/>
    <property type="project" value="InterPro"/>
</dbReference>
<reference evidence="3 4" key="2">
    <citation type="submission" date="2018-11" db="EMBL/GenBank/DDBJ databases">
        <authorList>
            <consortium name="Pathogen Informatics"/>
        </authorList>
    </citation>
    <scope>NUCLEOTIDE SEQUENCE [LARGE SCALE GENOMIC DNA]</scope>
    <source>
        <strain evidence="3 4">Egypt</strain>
    </source>
</reference>
<dbReference type="InterPro" id="IPR014753">
    <property type="entry name" value="Arrestin_N"/>
</dbReference>
<organism evidence="5">
    <name type="scientific">Echinostoma caproni</name>
    <dbReference type="NCBI Taxonomy" id="27848"/>
    <lineage>
        <taxon>Eukaryota</taxon>
        <taxon>Metazoa</taxon>
        <taxon>Spiralia</taxon>
        <taxon>Lophotrochozoa</taxon>
        <taxon>Platyhelminthes</taxon>
        <taxon>Trematoda</taxon>
        <taxon>Digenea</taxon>
        <taxon>Plagiorchiida</taxon>
        <taxon>Echinostomata</taxon>
        <taxon>Echinostomatoidea</taxon>
        <taxon>Echinostomatidae</taxon>
        <taxon>Echinostoma</taxon>
    </lineage>
</organism>
<feature type="region of interest" description="Disordered" evidence="2">
    <location>
        <begin position="140"/>
        <end position="176"/>
    </location>
</feature>
<dbReference type="GO" id="GO:0001917">
    <property type="term" value="C:photoreceptor inner segment"/>
    <property type="evidence" value="ECO:0007669"/>
    <property type="project" value="TreeGrafter"/>
</dbReference>
<dbReference type="Proteomes" id="UP000272942">
    <property type="component" value="Unassembled WGS sequence"/>
</dbReference>
<gene>
    <name evidence="3" type="ORF">ECPE_LOCUS3275</name>
</gene>
<feature type="compositionally biased region" description="Basic residues" evidence="2">
    <location>
        <begin position="140"/>
        <end position="152"/>
    </location>
</feature>
<dbReference type="OrthoDB" id="298939at2759"/>
<evidence type="ECO:0000256" key="2">
    <source>
        <dbReference type="SAM" id="MobiDB-lite"/>
    </source>
</evidence>
<accession>A0A183A8J0</accession>
<dbReference type="GO" id="GO:0002031">
    <property type="term" value="P:G protein-coupled receptor internalization"/>
    <property type="evidence" value="ECO:0007669"/>
    <property type="project" value="TreeGrafter"/>
</dbReference>
<dbReference type="WBParaSite" id="ECPE_0000327801-mRNA-1">
    <property type="protein sequence ID" value="ECPE_0000327801-mRNA-1"/>
    <property type="gene ID" value="ECPE_0000327801"/>
</dbReference>
<reference evidence="5" key="1">
    <citation type="submission" date="2016-06" db="UniProtKB">
        <authorList>
            <consortium name="WormBaseParasite"/>
        </authorList>
    </citation>
    <scope>IDENTIFICATION</scope>
</reference>
<dbReference type="GO" id="GO:0001750">
    <property type="term" value="C:photoreceptor outer segment"/>
    <property type="evidence" value="ECO:0007669"/>
    <property type="project" value="TreeGrafter"/>
</dbReference>
<dbReference type="Gene3D" id="2.60.40.840">
    <property type="match status" value="1"/>
</dbReference>
<proteinExistence type="inferred from homology"/>
<comment type="similarity">
    <text evidence="1">Belongs to the arrestin family.</text>
</comment>
<dbReference type="PANTHER" id="PTHR11792:SF15">
    <property type="entry name" value="S-ARRESTIN"/>
    <property type="match status" value="1"/>
</dbReference>
<dbReference type="AlphaFoldDB" id="A0A183A8J0"/>
<feature type="compositionally biased region" description="Basic and acidic residues" evidence="2">
    <location>
        <begin position="153"/>
        <end position="165"/>
    </location>
</feature>
<dbReference type="InterPro" id="IPR000698">
    <property type="entry name" value="Arrestin"/>
</dbReference>
<protein>
    <submittedName>
        <fullName evidence="5">Arrestin_N domain-containing protein</fullName>
    </submittedName>
</protein>
<evidence type="ECO:0000313" key="4">
    <source>
        <dbReference type="Proteomes" id="UP000272942"/>
    </source>
</evidence>
<dbReference type="InterPro" id="IPR014756">
    <property type="entry name" value="Ig_E-set"/>
</dbReference>
<evidence type="ECO:0000256" key="1">
    <source>
        <dbReference type="ARBA" id="ARBA00005298"/>
    </source>
</evidence>
<dbReference type="SUPFAM" id="SSF81296">
    <property type="entry name" value="E set domains"/>
    <property type="match status" value="1"/>
</dbReference>
<dbReference type="GO" id="GO:0001664">
    <property type="term" value="F:G protein-coupled receptor binding"/>
    <property type="evidence" value="ECO:0007669"/>
    <property type="project" value="TreeGrafter"/>
</dbReference>
<keyword evidence="4" id="KW-1185">Reference proteome</keyword>
<sequence>MSKNLDTIWDSPALAKSPSLQIRANPNFQRVDQADYDKRALRGAIEPHFLMPVRRVMDQIRPLHVEVLQKQLYPRNASFLNGVLCFDTKGLKGQQVHLMITCGCRYGREDLDVLGLTFQKDLLLCTRQIWPETAEPSSVTKRKTARSWRRQRSKEMTPNEEERFTEVQTPECPTGSSNSYEEILIDGFPHSYAQKRLVARLGSKAHPFRIKGGGGLKP</sequence>
<evidence type="ECO:0000313" key="5">
    <source>
        <dbReference type="WBParaSite" id="ECPE_0000327801-mRNA-1"/>
    </source>
</evidence>
<dbReference type="PANTHER" id="PTHR11792">
    <property type="entry name" value="ARRESTIN"/>
    <property type="match status" value="1"/>
</dbReference>
<name>A0A183A8J0_9TREM</name>